<reference evidence="1" key="1">
    <citation type="submission" date="2015-12" db="EMBL/GenBank/DDBJ databases">
        <title>Update maize B73 reference genome by single molecule sequencing technologies.</title>
        <authorList>
            <consortium name="Maize Genome Sequencing Project"/>
            <person name="Ware D."/>
        </authorList>
    </citation>
    <scope>NUCLEOTIDE SEQUENCE</scope>
    <source>
        <tissue evidence="1">Seedling</tissue>
    </source>
</reference>
<accession>A0A1D6M2N8</accession>
<evidence type="ECO:0000313" key="1">
    <source>
        <dbReference type="EMBL" id="AQK85447.1"/>
    </source>
</evidence>
<protein>
    <submittedName>
        <fullName evidence="1">Uncharacterized protein</fullName>
    </submittedName>
</protein>
<proteinExistence type="predicted"/>
<dbReference type="AlphaFoldDB" id="A0A1D6M2N8"/>
<organism evidence="1">
    <name type="scientific">Zea mays</name>
    <name type="common">Maize</name>
    <dbReference type="NCBI Taxonomy" id="4577"/>
    <lineage>
        <taxon>Eukaryota</taxon>
        <taxon>Viridiplantae</taxon>
        <taxon>Streptophyta</taxon>
        <taxon>Embryophyta</taxon>
        <taxon>Tracheophyta</taxon>
        <taxon>Spermatophyta</taxon>
        <taxon>Magnoliopsida</taxon>
        <taxon>Liliopsida</taxon>
        <taxon>Poales</taxon>
        <taxon>Poaceae</taxon>
        <taxon>PACMAD clade</taxon>
        <taxon>Panicoideae</taxon>
        <taxon>Andropogonodae</taxon>
        <taxon>Andropogoneae</taxon>
        <taxon>Tripsacinae</taxon>
        <taxon>Zea</taxon>
    </lineage>
</organism>
<sequence length="109" mass="11396">MVLVSSSCLATGRAPAQCPWSQRPLPSSHSPMSPSPPRCSAGRRLLPARRFWRHGRRALGRLLHCANPPISLLPLSHGTSLHLASARSAISLGALAPTPSSLPGRAPGG</sequence>
<dbReference type="ExpressionAtlas" id="A0A1D6M2N8">
    <property type="expression patterns" value="baseline"/>
</dbReference>
<dbReference type="InParanoid" id="A0A1D6M2N8"/>
<gene>
    <name evidence="1" type="ORF">ZEAMMB73_Zm00001d037996</name>
</gene>
<dbReference type="EMBL" id="CM000782">
    <property type="protein sequence ID" value="AQK85447.1"/>
    <property type="molecule type" value="Genomic_DNA"/>
</dbReference>
<name>A0A1D6M2N8_MAIZE</name>